<dbReference type="Proteomes" id="UP000271380">
    <property type="component" value="Chromosome"/>
</dbReference>
<feature type="region of interest" description="Disordered" evidence="1">
    <location>
        <begin position="261"/>
        <end position="283"/>
    </location>
</feature>
<dbReference type="HOGENOM" id="CLU_039228_1_0_11"/>
<evidence type="ECO:0000313" key="4">
    <source>
        <dbReference type="Proteomes" id="UP000033457"/>
    </source>
</evidence>
<keyword evidence="4" id="KW-1185">Reference proteome</keyword>
<evidence type="ECO:0000313" key="3">
    <source>
        <dbReference type="EMBL" id="VEH04747.1"/>
    </source>
</evidence>
<dbReference type="KEGG" id="cku:UL82_02205"/>
<accession>A0A0F6TCC0</accession>
<name>A0A0F6TCC0_9CORY</name>
<dbReference type="STRING" id="35755.UL82_02205"/>
<reference evidence="2 4" key="1">
    <citation type="journal article" date="2015" name="Genome Announc.">
        <title>Complete Genome Sequence of Corynebacterium kutscheri DSM 20755, a Corynebacterial Type Strain with Remarkably Low G+C Content of Chromosomal DNA.</title>
        <authorList>
            <person name="Ruckert C."/>
            <person name="Albersmeier A."/>
            <person name="Winkler A."/>
            <person name="Tauch A."/>
        </authorList>
    </citation>
    <scope>NUCLEOTIDE SEQUENCE [LARGE SCALE GENOMIC DNA]</scope>
    <source>
        <strain evidence="2 4">DSM 20755</strain>
    </source>
</reference>
<evidence type="ECO:0000256" key="1">
    <source>
        <dbReference type="SAM" id="MobiDB-lite"/>
    </source>
</evidence>
<gene>
    <name evidence="3" type="primary">add</name>
    <name evidence="3" type="ORF">NCTC949_00251</name>
    <name evidence="2" type="ORF">UL82_02205</name>
</gene>
<organism evidence="2 4">
    <name type="scientific">Corynebacterium kutscheri</name>
    <dbReference type="NCBI Taxonomy" id="35755"/>
    <lineage>
        <taxon>Bacteria</taxon>
        <taxon>Bacillati</taxon>
        <taxon>Actinomycetota</taxon>
        <taxon>Actinomycetes</taxon>
        <taxon>Mycobacteriales</taxon>
        <taxon>Corynebacteriaceae</taxon>
        <taxon>Corynebacterium</taxon>
    </lineage>
</organism>
<dbReference type="InterPro" id="IPR032466">
    <property type="entry name" value="Metal_Hydrolase"/>
</dbReference>
<dbReference type="EMBL" id="CP011312">
    <property type="protein sequence ID" value="AKE40666.1"/>
    <property type="molecule type" value="Genomic_DNA"/>
</dbReference>
<dbReference type="Proteomes" id="UP000033457">
    <property type="component" value="Chromosome"/>
</dbReference>
<dbReference type="Gene3D" id="3.20.20.140">
    <property type="entry name" value="Metal-dependent hydrolases"/>
    <property type="match status" value="1"/>
</dbReference>
<evidence type="ECO:0000313" key="2">
    <source>
        <dbReference type="EMBL" id="AKE40666.1"/>
    </source>
</evidence>
<protein>
    <submittedName>
        <fullName evidence="3">Adenosine deaminase</fullName>
    </submittedName>
</protein>
<evidence type="ECO:0000313" key="5">
    <source>
        <dbReference type="Proteomes" id="UP000271380"/>
    </source>
</evidence>
<dbReference type="AlphaFoldDB" id="A0A0F6TCC0"/>
<dbReference type="SUPFAM" id="SSF51556">
    <property type="entry name" value="Metallo-dependent hydrolases"/>
    <property type="match status" value="1"/>
</dbReference>
<proteinExistence type="predicted"/>
<reference evidence="3 5" key="2">
    <citation type="submission" date="2018-12" db="EMBL/GenBank/DDBJ databases">
        <authorList>
            <consortium name="Pathogen Informatics"/>
        </authorList>
    </citation>
    <scope>NUCLEOTIDE SEQUENCE [LARGE SCALE GENOMIC DNA]</scope>
    <source>
        <strain evidence="3 5">NCTC949</strain>
    </source>
</reference>
<dbReference type="EMBL" id="LR134377">
    <property type="protein sequence ID" value="VEH04747.1"/>
    <property type="molecule type" value="Genomic_DNA"/>
</dbReference>
<sequence length="304" mass="33035">MLVSMNETPVFSAEYKRLTPELMSSLPKVYLHSTGSIAAAIERLSTENVVYAEHSVTIDEFDQAIRLAITSPFTIGVLVQCTSVDDIYRVAADETGFALGVVVDTPELAAAARTALVPYEFRGALTEQVTYAAARIIGDSELFDDFHIDEEGTIFVGGAAGWVRDRGIPVLTNPVTAVAEGRIESLADHPLALLAELGFKVTAQEMDAHLLGQFEQFLEFDLGHIFRLTMQAMDAAFLPLPLREEIIATQIVPIYREFTDTMPAPEESSSDSNADNDSSEPLDIGGIDPALLAEMGIDPKDLQL</sequence>
<feature type="compositionally biased region" description="Low complexity" evidence="1">
    <location>
        <begin position="263"/>
        <end position="281"/>
    </location>
</feature>